<protein>
    <recommendedName>
        <fullName evidence="2">RGS domain-containing protein</fullName>
    </recommendedName>
</protein>
<keyword evidence="4" id="KW-1185">Reference proteome</keyword>
<reference evidence="3 4" key="1">
    <citation type="submission" date="2014-02" db="EMBL/GenBank/DDBJ databases">
        <title>Single nucleus genome sequencing reveals high similarity among nuclei of an endomycorrhizal fungus.</title>
        <authorList>
            <person name="Lin K."/>
            <person name="Geurts R."/>
            <person name="Zhang Z."/>
            <person name="Limpens E."/>
            <person name="Saunders D.G."/>
            <person name="Mu D."/>
            <person name="Pang E."/>
            <person name="Cao H."/>
            <person name="Cha H."/>
            <person name="Lin T."/>
            <person name="Zhou Q."/>
            <person name="Shang Y."/>
            <person name="Li Y."/>
            <person name="Ivanov S."/>
            <person name="Sharma T."/>
            <person name="Velzen R.V."/>
            <person name="Ruijter N.D."/>
            <person name="Aanen D.K."/>
            <person name="Win J."/>
            <person name="Kamoun S."/>
            <person name="Bisseling T."/>
            <person name="Huang S."/>
        </authorList>
    </citation>
    <scope>NUCLEOTIDE SEQUENCE [LARGE SCALE GENOMIC DNA]</scope>
    <source>
        <strain evidence="4">DAOM197198w</strain>
    </source>
</reference>
<feature type="compositionally biased region" description="Low complexity" evidence="1">
    <location>
        <begin position="287"/>
        <end position="322"/>
    </location>
</feature>
<dbReference type="InterPro" id="IPR044926">
    <property type="entry name" value="RGS_subdomain_2"/>
</dbReference>
<evidence type="ECO:0000313" key="4">
    <source>
        <dbReference type="Proteomes" id="UP000022910"/>
    </source>
</evidence>
<feature type="compositionally biased region" description="Polar residues" evidence="1">
    <location>
        <begin position="420"/>
        <end position="431"/>
    </location>
</feature>
<dbReference type="AlphaFoldDB" id="A0A015L6M5"/>
<dbReference type="Proteomes" id="UP000022910">
    <property type="component" value="Unassembled WGS sequence"/>
</dbReference>
<gene>
    <name evidence="3" type="ORF">RirG_270500</name>
</gene>
<comment type="caution">
    <text evidence="3">The sequence shown here is derived from an EMBL/GenBank/DDBJ whole genome shotgun (WGS) entry which is preliminary data.</text>
</comment>
<dbReference type="SUPFAM" id="SSF48097">
    <property type="entry name" value="Regulator of G-protein signaling, RGS"/>
    <property type="match status" value="1"/>
</dbReference>
<evidence type="ECO:0000256" key="1">
    <source>
        <dbReference type="SAM" id="MobiDB-lite"/>
    </source>
</evidence>
<accession>A0A015L6M5</accession>
<dbReference type="PROSITE" id="PS50132">
    <property type="entry name" value="RGS"/>
    <property type="match status" value="1"/>
</dbReference>
<feature type="region of interest" description="Disordered" evidence="1">
    <location>
        <begin position="420"/>
        <end position="462"/>
    </location>
</feature>
<dbReference type="Pfam" id="PF00615">
    <property type="entry name" value="RGS"/>
    <property type="match status" value="1"/>
</dbReference>
<feature type="compositionally biased region" description="Low complexity" evidence="1">
    <location>
        <begin position="435"/>
        <end position="451"/>
    </location>
</feature>
<dbReference type="PANTHER" id="PTHR10845:SF192">
    <property type="entry name" value="DOUBLE HIT, ISOFORM B"/>
    <property type="match status" value="1"/>
</dbReference>
<feature type="compositionally biased region" description="Basic and acidic residues" evidence="1">
    <location>
        <begin position="452"/>
        <end position="462"/>
    </location>
</feature>
<sequence>MIKFGLKFLQDRKKEEKNLNQEIIPELPAFEWQVTEETGFESCLLTTSLTTIIPPEDAILSVTDKDKRRKSTISVKGHSRSSTNVESGRIRLMQIIDDKNSRENFRNYLVSRYCEENLDFYMDILKFQSNFKKEILKNNEIITAANYIWNEYLDPQTSSKPLNVPQELLNQCKQKISQNSFTIDLFDKLQQHCFDLMLQDSLPKFTRNSMAILSSPSSSENYLNSSTSSLCYLRPPDKQPSLRKSLSSGSLRAKMNSAIASLKTTSETTSQTTSPYISPPPSPIPPQFSSQSSASSPTSTSTFSSTSSTTSTSTTFSIPTTPTSTVPVVPITVINNQQRMSMASAMSISHITKRMLLGRRNSTSSNHFSVSALSSVLYLSSLEKFRCMPSSYPCSPGTNNNDENKKDDSDNFSSTWQKLRRNISTPNFQSRPRSRSSTLFNTNNNNNNQDNSSDKKLPPLPS</sequence>
<feature type="domain" description="RGS" evidence="2">
    <location>
        <begin position="91"/>
        <end position="210"/>
    </location>
</feature>
<feature type="region of interest" description="Disordered" evidence="1">
    <location>
        <begin position="394"/>
        <end position="413"/>
    </location>
</feature>
<evidence type="ECO:0000313" key="3">
    <source>
        <dbReference type="EMBL" id="EXX50473.1"/>
    </source>
</evidence>
<feature type="compositionally biased region" description="Low complexity" evidence="1">
    <location>
        <begin position="264"/>
        <end position="276"/>
    </location>
</feature>
<organism evidence="3 4">
    <name type="scientific">Rhizophagus irregularis (strain DAOM 197198w)</name>
    <name type="common">Glomus intraradices</name>
    <dbReference type="NCBI Taxonomy" id="1432141"/>
    <lineage>
        <taxon>Eukaryota</taxon>
        <taxon>Fungi</taxon>
        <taxon>Fungi incertae sedis</taxon>
        <taxon>Mucoromycota</taxon>
        <taxon>Glomeromycotina</taxon>
        <taxon>Glomeromycetes</taxon>
        <taxon>Glomerales</taxon>
        <taxon>Glomeraceae</taxon>
        <taxon>Rhizophagus</taxon>
    </lineage>
</organism>
<evidence type="ECO:0000259" key="2">
    <source>
        <dbReference type="PROSITE" id="PS50132"/>
    </source>
</evidence>
<dbReference type="SMART" id="SM00315">
    <property type="entry name" value="RGS"/>
    <property type="match status" value="1"/>
</dbReference>
<dbReference type="InterPro" id="IPR036305">
    <property type="entry name" value="RGS_sf"/>
</dbReference>
<dbReference type="CDD" id="cd07440">
    <property type="entry name" value="RGS"/>
    <property type="match status" value="1"/>
</dbReference>
<dbReference type="STRING" id="1432141.A0A015L6M5"/>
<proteinExistence type="predicted"/>
<dbReference type="Gene3D" id="1.10.167.10">
    <property type="entry name" value="Regulator of G-protein Signalling 4, domain 2"/>
    <property type="match status" value="1"/>
</dbReference>
<feature type="region of interest" description="Disordered" evidence="1">
    <location>
        <begin position="262"/>
        <end position="322"/>
    </location>
</feature>
<feature type="compositionally biased region" description="Pro residues" evidence="1">
    <location>
        <begin position="277"/>
        <end position="286"/>
    </location>
</feature>
<dbReference type="InterPro" id="IPR016137">
    <property type="entry name" value="RGS"/>
</dbReference>
<dbReference type="PANTHER" id="PTHR10845">
    <property type="entry name" value="REGULATOR OF G PROTEIN SIGNALING"/>
    <property type="match status" value="1"/>
</dbReference>
<dbReference type="HOGENOM" id="CLU_748306_0_0_1"/>
<dbReference type="OrthoDB" id="196547at2759"/>
<dbReference type="EMBL" id="JEMT01029943">
    <property type="protein sequence ID" value="EXX50473.1"/>
    <property type="molecule type" value="Genomic_DNA"/>
</dbReference>
<name>A0A015L6M5_RHIIW</name>